<dbReference type="Proteomes" id="UP000024635">
    <property type="component" value="Unassembled WGS sequence"/>
</dbReference>
<gene>
    <name evidence="1" type="primary">Acey_s0003.g1346</name>
    <name evidence="1" type="ORF">Y032_0003g1346</name>
</gene>
<sequence>MSMDSNFYCCRTQTIASSNLLSLKNLDPQRVRRCDKGAPLFRGETGSILRKGYAGIHCGFLSYMLSFLPYTYLFIIPSLSLCPFHSYLNEPPPSFCLHTTVDPHHLISTTAS</sequence>
<accession>A0A016VYB0</accession>
<name>A0A016VYB0_9BILA</name>
<protein>
    <submittedName>
        <fullName evidence="1">Uncharacterized protein</fullName>
    </submittedName>
</protein>
<reference evidence="2" key="1">
    <citation type="journal article" date="2015" name="Nat. Genet.">
        <title>The genome and transcriptome of the zoonotic hookworm Ancylostoma ceylanicum identify infection-specific gene families.</title>
        <authorList>
            <person name="Schwarz E.M."/>
            <person name="Hu Y."/>
            <person name="Antoshechkin I."/>
            <person name="Miller M.M."/>
            <person name="Sternberg P.W."/>
            <person name="Aroian R.V."/>
        </authorList>
    </citation>
    <scope>NUCLEOTIDE SEQUENCE</scope>
    <source>
        <strain evidence="2">HY135</strain>
    </source>
</reference>
<organism evidence="1 2">
    <name type="scientific">Ancylostoma ceylanicum</name>
    <dbReference type="NCBI Taxonomy" id="53326"/>
    <lineage>
        <taxon>Eukaryota</taxon>
        <taxon>Metazoa</taxon>
        <taxon>Ecdysozoa</taxon>
        <taxon>Nematoda</taxon>
        <taxon>Chromadorea</taxon>
        <taxon>Rhabditida</taxon>
        <taxon>Rhabditina</taxon>
        <taxon>Rhabditomorpha</taxon>
        <taxon>Strongyloidea</taxon>
        <taxon>Ancylostomatidae</taxon>
        <taxon>Ancylostomatinae</taxon>
        <taxon>Ancylostoma</taxon>
    </lineage>
</organism>
<dbReference type="AlphaFoldDB" id="A0A016VYB0"/>
<evidence type="ECO:0000313" key="1">
    <source>
        <dbReference type="EMBL" id="EYC32002.1"/>
    </source>
</evidence>
<proteinExistence type="predicted"/>
<comment type="caution">
    <text evidence="1">The sequence shown here is derived from an EMBL/GenBank/DDBJ whole genome shotgun (WGS) entry which is preliminary data.</text>
</comment>
<dbReference type="EMBL" id="JARK01001339">
    <property type="protein sequence ID" value="EYC32002.1"/>
    <property type="molecule type" value="Genomic_DNA"/>
</dbReference>
<keyword evidence="2" id="KW-1185">Reference proteome</keyword>
<evidence type="ECO:0000313" key="2">
    <source>
        <dbReference type="Proteomes" id="UP000024635"/>
    </source>
</evidence>